<gene>
    <name evidence="1" type="ORF">M9H77_29364</name>
</gene>
<dbReference type="EMBL" id="CM044706">
    <property type="protein sequence ID" value="KAI5660571.1"/>
    <property type="molecule type" value="Genomic_DNA"/>
</dbReference>
<dbReference type="Proteomes" id="UP001060085">
    <property type="component" value="Linkage Group LG06"/>
</dbReference>
<comment type="caution">
    <text evidence="1">The sequence shown here is derived from an EMBL/GenBank/DDBJ whole genome shotgun (WGS) entry which is preliminary data.</text>
</comment>
<accession>A0ACC0AM46</accession>
<sequence length="209" mass="22940">MTDLTESYSGSFGLNFEETELSLSLPGKRSANNSSRKRGFQESVDLTLGGNSTSAGDCHSKTSNDKNEISSSTSKPPATKAQVVGWPPVKSTRKNIMMKSRKLVKVAMDGAPYLRKVDLEMYSSYQQLLSALEGMFSCLGSICKVVKEKKLVDTANGVEYVPTYEDKDGDWMLVGDVPWNMFVESCKRIRLMKSSEEIGLATNCSSTNS</sequence>
<keyword evidence="2" id="KW-1185">Reference proteome</keyword>
<evidence type="ECO:0000313" key="1">
    <source>
        <dbReference type="EMBL" id="KAI5660571.1"/>
    </source>
</evidence>
<evidence type="ECO:0000313" key="2">
    <source>
        <dbReference type="Proteomes" id="UP001060085"/>
    </source>
</evidence>
<reference evidence="2" key="1">
    <citation type="journal article" date="2023" name="Nat. Plants">
        <title>Single-cell RNA sequencing provides a high-resolution roadmap for understanding the multicellular compartmentation of specialized metabolism.</title>
        <authorList>
            <person name="Sun S."/>
            <person name="Shen X."/>
            <person name="Li Y."/>
            <person name="Li Y."/>
            <person name="Wang S."/>
            <person name="Li R."/>
            <person name="Zhang H."/>
            <person name="Shen G."/>
            <person name="Guo B."/>
            <person name="Wei J."/>
            <person name="Xu J."/>
            <person name="St-Pierre B."/>
            <person name="Chen S."/>
            <person name="Sun C."/>
        </authorList>
    </citation>
    <scope>NUCLEOTIDE SEQUENCE [LARGE SCALE GENOMIC DNA]</scope>
</reference>
<protein>
    <submittedName>
        <fullName evidence="1">Uncharacterized protein</fullName>
    </submittedName>
</protein>
<organism evidence="1 2">
    <name type="scientific">Catharanthus roseus</name>
    <name type="common">Madagascar periwinkle</name>
    <name type="synonym">Vinca rosea</name>
    <dbReference type="NCBI Taxonomy" id="4058"/>
    <lineage>
        <taxon>Eukaryota</taxon>
        <taxon>Viridiplantae</taxon>
        <taxon>Streptophyta</taxon>
        <taxon>Embryophyta</taxon>
        <taxon>Tracheophyta</taxon>
        <taxon>Spermatophyta</taxon>
        <taxon>Magnoliopsida</taxon>
        <taxon>eudicotyledons</taxon>
        <taxon>Gunneridae</taxon>
        <taxon>Pentapetalae</taxon>
        <taxon>asterids</taxon>
        <taxon>lamiids</taxon>
        <taxon>Gentianales</taxon>
        <taxon>Apocynaceae</taxon>
        <taxon>Rauvolfioideae</taxon>
        <taxon>Vinceae</taxon>
        <taxon>Catharanthinae</taxon>
        <taxon>Catharanthus</taxon>
    </lineage>
</organism>
<name>A0ACC0AM46_CATRO</name>
<proteinExistence type="predicted"/>